<organism evidence="2 3">
    <name type="scientific">Staurois parvus</name>
    <dbReference type="NCBI Taxonomy" id="386267"/>
    <lineage>
        <taxon>Eukaryota</taxon>
        <taxon>Metazoa</taxon>
        <taxon>Chordata</taxon>
        <taxon>Craniata</taxon>
        <taxon>Vertebrata</taxon>
        <taxon>Euteleostomi</taxon>
        <taxon>Amphibia</taxon>
        <taxon>Batrachia</taxon>
        <taxon>Anura</taxon>
        <taxon>Neobatrachia</taxon>
        <taxon>Ranoidea</taxon>
        <taxon>Ranidae</taxon>
        <taxon>Staurois</taxon>
    </lineage>
</organism>
<evidence type="ECO:0000313" key="3">
    <source>
        <dbReference type="Proteomes" id="UP001162483"/>
    </source>
</evidence>
<dbReference type="Pfam" id="PF18190">
    <property type="entry name" value="Plk4_PB1"/>
    <property type="match status" value="1"/>
</dbReference>
<dbReference type="InterPro" id="IPR033699">
    <property type="entry name" value="POLO_box_Plk4_1"/>
</dbReference>
<sequence length="111" mass="12634">MKPEAPQYKWSDVKVKTATDSYENVQKGLSRLPAAGQRKAEENQQHLKGRIPPQVPGYHNLRSIVPPLNSERLKPIRQKTKNAVVSVLDTGEVCMEFLKEQNSQERVKEVL</sequence>
<feature type="domain" description="Cryptic POLO box 1 (CPB1)" evidence="1">
    <location>
        <begin position="60"/>
        <end position="111"/>
    </location>
</feature>
<name>A0ABN9B1U4_9NEOB</name>
<proteinExistence type="predicted"/>
<comment type="caution">
    <text evidence="2">The sequence shown here is derived from an EMBL/GenBank/DDBJ whole genome shotgun (WGS) entry which is preliminary data.</text>
</comment>
<dbReference type="Gene3D" id="3.30.1120.120">
    <property type="match status" value="1"/>
</dbReference>
<reference evidence="2" key="1">
    <citation type="submission" date="2023-05" db="EMBL/GenBank/DDBJ databases">
        <authorList>
            <person name="Stuckert A."/>
        </authorList>
    </citation>
    <scope>NUCLEOTIDE SEQUENCE</scope>
</reference>
<accession>A0ABN9B1U4</accession>
<dbReference type="PROSITE" id="PS51984">
    <property type="entry name" value="CPB1"/>
    <property type="match status" value="1"/>
</dbReference>
<keyword evidence="3" id="KW-1185">Reference proteome</keyword>
<evidence type="ECO:0000259" key="1">
    <source>
        <dbReference type="PROSITE" id="PS51984"/>
    </source>
</evidence>
<gene>
    <name evidence="2" type="ORF">SPARVUS_LOCUS1921353</name>
</gene>
<feature type="non-terminal residue" evidence="2">
    <location>
        <position position="111"/>
    </location>
</feature>
<dbReference type="Proteomes" id="UP001162483">
    <property type="component" value="Unassembled WGS sequence"/>
</dbReference>
<evidence type="ECO:0000313" key="2">
    <source>
        <dbReference type="EMBL" id="CAI9541425.1"/>
    </source>
</evidence>
<dbReference type="EMBL" id="CATNWA010001901">
    <property type="protein sequence ID" value="CAI9541425.1"/>
    <property type="molecule type" value="Genomic_DNA"/>
</dbReference>
<dbReference type="InterPro" id="IPR046437">
    <property type="entry name" value="Ser_Thr-PK_POLO_box_1_sf"/>
</dbReference>
<protein>
    <recommendedName>
        <fullName evidence="1">Cryptic POLO box 1 (CPB1) domain-containing protein</fullName>
    </recommendedName>
</protein>